<gene>
    <name evidence="4" type="ORF">BHQ10_003056</name>
</gene>
<comment type="caution">
    <text evidence="4">The sequence shown here is derived from an EMBL/GenBank/DDBJ whole genome shotgun (WGS) entry which is preliminary data.</text>
</comment>
<evidence type="ECO:0000313" key="4">
    <source>
        <dbReference type="EMBL" id="RAO67044.1"/>
    </source>
</evidence>
<dbReference type="InterPro" id="IPR036291">
    <property type="entry name" value="NAD(P)-bd_dom_sf"/>
</dbReference>
<proteinExistence type="inferred from homology"/>
<organism evidence="4 5">
    <name type="scientific">Talaromyces amestolkiae</name>
    <dbReference type="NCBI Taxonomy" id="1196081"/>
    <lineage>
        <taxon>Eukaryota</taxon>
        <taxon>Fungi</taxon>
        <taxon>Dikarya</taxon>
        <taxon>Ascomycota</taxon>
        <taxon>Pezizomycotina</taxon>
        <taxon>Eurotiomycetes</taxon>
        <taxon>Eurotiomycetidae</taxon>
        <taxon>Eurotiales</taxon>
        <taxon>Trichocomaceae</taxon>
        <taxon>Talaromyces</taxon>
        <taxon>Talaromyces sect. Talaromyces</taxon>
    </lineage>
</organism>
<comment type="similarity">
    <text evidence="2">Belongs to the NAD(P)-dependent epimerase/dehydratase family. Dihydroflavonol-4-reductase subfamily.</text>
</comment>
<evidence type="ECO:0000256" key="2">
    <source>
        <dbReference type="ARBA" id="ARBA00023445"/>
    </source>
</evidence>
<dbReference type="InterPro" id="IPR001509">
    <property type="entry name" value="Epimerase_deHydtase"/>
</dbReference>
<dbReference type="Proteomes" id="UP000249363">
    <property type="component" value="Unassembled WGS sequence"/>
</dbReference>
<protein>
    <recommendedName>
        <fullName evidence="3">NAD-dependent epimerase/dehydratase domain-containing protein</fullName>
    </recommendedName>
</protein>
<evidence type="ECO:0000256" key="1">
    <source>
        <dbReference type="ARBA" id="ARBA00023002"/>
    </source>
</evidence>
<keyword evidence="1" id="KW-0560">Oxidoreductase</keyword>
<feature type="domain" description="NAD-dependent epimerase/dehydratase" evidence="3">
    <location>
        <begin position="11"/>
        <end position="254"/>
    </location>
</feature>
<accession>A0A364KU16</accession>
<dbReference type="STRING" id="1196081.A0A364KU16"/>
<dbReference type="PANTHER" id="PTHR10366">
    <property type="entry name" value="NAD DEPENDENT EPIMERASE/DEHYDRATASE"/>
    <property type="match status" value="1"/>
</dbReference>
<dbReference type="AlphaFoldDB" id="A0A364KU16"/>
<dbReference type="RefSeq" id="XP_040731560.1">
    <property type="nucleotide sequence ID" value="XM_040875270.1"/>
</dbReference>
<dbReference type="InterPro" id="IPR050425">
    <property type="entry name" value="NAD(P)_dehydrat-like"/>
</dbReference>
<dbReference type="SUPFAM" id="SSF51735">
    <property type="entry name" value="NAD(P)-binding Rossmann-fold domains"/>
    <property type="match status" value="1"/>
</dbReference>
<dbReference type="FunFam" id="3.40.50.720:FF:000336">
    <property type="entry name" value="Aldehyde reductase"/>
    <property type="match status" value="1"/>
</dbReference>
<dbReference type="GeneID" id="63792272"/>
<dbReference type="PANTHER" id="PTHR10366:SF564">
    <property type="entry name" value="STEROL-4-ALPHA-CARBOXYLATE 3-DEHYDROGENASE, DECARBOXYLATING"/>
    <property type="match status" value="1"/>
</dbReference>
<dbReference type="Gene3D" id="3.40.50.720">
    <property type="entry name" value="NAD(P)-binding Rossmann-like Domain"/>
    <property type="match status" value="1"/>
</dbReference>
<reference evidence="4 5" key="1">
    <citation type="journal article" date="2017" name="Biotechnol. Biofuels">
        <title>Differential beta-glucosidase expression as a function of carbon source availability in Talaromyces amestolkiae: a genomic and proteomic approach.</title>
        <authorList>
            <person name="de Eugenio L.I."/>
            <person name="Mendez-Liter J.A."/>
            <person name="Nieto-Dominguez M."/>
            <person name="Alonso L."/>
            <person name="Gil-Munoz J."/>
            <person name="Barriuso J."/>
            <person name="Prieto A."/>
            <person name="Martinez M.J."/>
        </authorList>
    </citation>
    <scope>NUCLEOTIDE SEQUENCE [LARGE SCALE GENOMIC DNA]</scope>
    <source>
        <strain evidence="4 5">CIB</strain>
    </source>
</reference>
<dbReference type="OrthoDB" id="2735536at2759"/>
<dbReference type="EMBL" id="MIKG01000004">
    <property type="protein sequence ID" value="RAO67044.1"/>
    <property type="molecule type" value="Genomic_DNA"/>
</dbReference>
<name>A0A364KU16_TALAM</name>
<sequence>MNDAMASNTTVLVTGGSGFLASHCIIALLNAGYQVRATIRSLSKTTTVKKALRTGGSTDNDLSRLTFVEADLDHDKGWNTAVAGCTYVLHVASPIPSAEPKDANDLIIPAREGTLRVLRAAATAGTVQRVVLTSSFNAISYGHADQPEPFTEESWSNPNAKLGAYPRSKLVAERAAWDFVRSNEGKGLELTCINPTAILGPVLSKEHIQSSVHIVQSYLSGEMPASLNLYMGVVDVRDVAALQVIAMTHPAAKGERFIAVSPGGGWMLDIPLTIKKRFPAEITKKVSTKVLPVWLTKVLGLFNSQIATFVSELGKRKITSSDKAARILGWKPVRAREEVIVDTTQSLIDLGLVKH</sequence>
<evidence type="ECO:0000313" key="5">
    <source>
        <dbReference type="Proteomes" id="UP000249363"/>
    </source>
</evidence>
<dbReference type="Pfam" id="PF01370">
    <property type="entry name" value="Epimerase"/>
    <property type="match status" value="1"/>
</dbReference>
<dbReference type="CDD" id="cd05227">
    <property type="entry name" value="AR_SDR_e"/>
    <property type="match status" value="1"/>
</dbReference>
<dbReference type="GO" id="GO:0016616">
    <property type="term" value="F:oxidoreductase activity, acting on the CH-OH group of donors, NAD or NADP as acceptor"/>
    <property type="evidence" value="ECO:0007669"/>
    <property type="project" value="TreeGrafter"/>
</dbReference>
<evidence type="ECO:0000259" key="3">
    <source>
        <dbReference type="Pfam" id="PF01370"/>
    </source>
</evidence>
<keyword evidence="5" id="KW-1185">Reference proteome</keyword>